<dbReference type="InterPro" id="IPR028362">
    <property type="entry name" value="AlgI"/>
</dbReference>
<feature type="transmembrane region" description="Helical" evidence="8">
    <location>
        <begin position="152"/>
        <end position="170"/>
    </location>
</feature>
<evidence type="ECO:0000313" key="10">
    <source>
        <dbReference type="Proteomes" id="UP000251692"/>
    </source>
</evidence>
<dbReference type="PIRSF" id="PIRSF016636">
    <property type="entry name" value="AlgI_DltB"/>
    <property type="match status" value="1"/>
</dbReference>
<dbReference type="AlphaFoldDB" id="A0A364RI65"/>
<sequence>MLFNSFEFLVFFPTVVLLYFLLPYRFRWVLLLIASYTFYMFWRVDYAVILVISTVIDYVCSRMMDKYPIERSRKRKPWLWLSLLSNLGILFTFKYYNFFNTAARDLAQVLDVPYAAPAFELLLPMGISFYTFQTMSYTIDVYYGHIKAEKHFGIFALFVTFFPQLVAGPIERAGNLLDQLKQKHDFNYQRVTDGLKLMAWGLFKKVVIADRLAVMVNQVYNNPTEYEGIPLIIATVFFAFQIYCDFSGYSDIAIGSAQVMGFKLMENFRRPYFSKSIREFWGRWHISLSTWFRDYLYIPLGGNRVVKWRWYYNLFIVFLVSGLWHGANWTFIVWGALHGFYQIFGSITADNRNAIIENSGLTKYPALYNVIQVGTTFALVCFAWIFFRANNITDAWYIVTHMFTGLAESAKAIVSNHDFAREQFLYLGQAKEVFFFTVLFMLILLTAELAKRKQSLRIALSASPFYIRWALTYALLLTILLFGFYQRNEFIYFQF</sequence>
<evidence type="ECO:0000256" key="1">
    <source>
        <dbReference type="ARBA" id="ARBA00004651"/>
    </source>
</evidence>
<dbReference type="InterPro" id="IPR004299">
    <property type="entry name" value="MBOAT_fam"/>
</dbReference>
<dbReference type="RefSeq" id="WP_112304110.1">
    <property type="nucleotide sequence ID" value="NZ_QMDV01000001.1"/>
</dbReference>
<reference evidence="9 10" key="2">
    <citation type="submission" date="2018-07" db="EMBL/GenBank/DDBJ databases">
        <title>Pontibacter sp. 2b14 genomic sequence and assembly.</title>
        <authorList>
            <person name="Du Z.-J."/>
        </authorList>
    </citation>
    <scope>NUCLEOTIDE SEQUENCE [LARGE SCALE GENOMIC DNA]</scope>
    <source>
        <strain evidence="9 10">2b14</strain>
    </source>
</reference>
<dbReference type="Proteomes" id="UP000251692">
    <property type="component" value="Unassembled WGS sequence"/>
</dbReference>
<evidence type="ECO:0000313" key="9">
    <source>
        <dbReference type="EMBL" id="RAU83992.1"/>
    </source>
</evidence>
<organism evidence="9 10">
    <name type="scientific">Pontibacter arcticus</name>
    <dbReference type="NCBI Taxonomy" id="2080288"/>
    <lineage>
        <taxon>Bacteria</taxon>
        <taxon>Pseudomonadati</taxon>
        <taxon>Bacteroidota</taxon>
        <taxon>Cytophagia</taxon>
        <taxon>Cytophagales</taxon>
        <taxon>Hymenobacteraceae</taxon>
        <taxon>Pontibacter</taxon>
    </lineage>
</organism>
<feature type="transmembrane region" description="Helical" evidence="8">
    <location>
        <begin position="228"/>
        <end position="246"/>
    </location>
</feature>
<protein>
    <submittedName>
        <fullName evidence="9">MBOAT family protein</fullName>
    </submittedName>
</protein>
<keyword evidence="7" id="KW-0012">Acyltransferase</keyword>
<feature type="transmembrane region" description="Helical" evidence="8">
    <location>
        <begin position="28"/>
        <end position="56"/>
    </location>
</feature>
<evidence type="ECO:0000256" key="3">
    <source>
        <dbReference type="ARBA" id="ARBA00022475"/>
    </source>
</evidence>
<keyword evidence="3 7" id="KW-1003">Cell membrane</keyword>
<dbReference type="PANTHER" id="PTHR13285">
    <property type="entry name" value="ACYLTRANSFERASE"/>
    <property type="match status" value="1"/>
</dbReference>
<feature type="transmembrane region" description="Helical" evidence="8">
    <location>
        <begin position="366"/>
        <end position="387"/>
    </location>
</feature>
<keyword evidence="4 8" id="KW-0812">Transmembrane</keyword>
<keyword evidence="5 8" id="KW-1133">Transmembrane helix</keyword>
<feature type="transmembrane region" description="Helical" evidence="8">
    <location>
        <begin position="466"/>
        <end position="485"/>
    </location>
</feature>
<keyword evidence="6 7" id="KW-0472">Membrane</keyword>
<dbReference type="InterPro" id="IPR051085">
    <property type="entry name" value="MB_O-acyltransferase"/>
</dbReference>
<dbReference type="Pfam" id="PF03062">
    <property type="entry name" value="MBOAT"/>
    <property type="match status" value="1"/>
</dbReference>
<dbReference type="OrthoDB" id="9805788at2"/>
<proteinExistence type="inferred from homology"/>
<feature type="transmembrane region" description="Helical" evidence="8">
    <location>
        <begin position="433"/>
        <end position="450"/>
    </location>
</feature>
<keyword evidence="10" id="KW-1185">Reference proteome</keyword>
<keyword evidence="7" id="KW-0808">Transferase</keyword>
<dbReference type="GO" id="GO:0005886">
    <property type="term" value="C:plasma membrane"/>
    <property type="evidence" value="ECO:0007669"/>
    <property type="project" value="UniProtKB-SubCell"/>
</dbReference>
<comment type="caution">
    <text evidence="9">The sequence shown here is derived from an EMBL/GenBank/DDBJ whole genome shotgun (WGS) entry which is preliminary data.</text>
</comment>
<evidence type="ECO:0000256" key="2">
    <source>
        <dbReference type="ARBA" id="ARBA00010323"/>
    </source>
</evidence>
<dbReference type="EMBL" id="QMDV01000001">
    <property type="protein sequence ID" value="RAU83992.1"/>
    <property type="molecule type" value="Genomic_DNA"/>
</dbReference>
<dbReference type="GO" id="GO:0016746">
    <property type="term" value="F:acyltransferase activity"/>
    <property type="evidence" value="ECO:0007669"/>
    <property type="project" value="UniProtKB-KW"/>
</dbReference>
<evidence type="ECO:0000256" key="4">
    <source>
        <dbReference type="ARBA" id="ARBA00022692"/>
    </source>
</evidence>
<evidence type="ECO:0000256" key="7">
    <source>
        <dbReference type="PIRNR" id="PIRNR016636"/>
    </source>
</evidence>
<dbReference type="GO" id="GO:0042121">
    <property type="term" value="P:alginic acid biosynthetic process"/>
    <property type="evidence" value="ECO:0007669"/>
    <property type="project" value="InterPro"/>
</dbReference>
<name>A0A364RI65_9BACT</name>
<accession>A0A364RI65</accession>
<feature type="transmembrane region" description="Helical" evidence="8">
    <location>
        <begin position="77"/>
        <end position="96"/>
    </location>
</feature>
<feature type="transmembrane region" description="Helical" evidence="8">
    <location>
        <begin position="5"/>
        <end position="22"/>
    </location>
</feature>
<evidence type="ECO:0000256" key="5">
    <source>
        <dbReference type="ARBA" id="ARBA00022989"/>
    </source>
</evidence>
<gene>
    <name evidence="9" type="ORF">DP923_02720</name>
</gene>
<feature type="transmembrane region" description="Helical" evidence="8">
    <location>
        <begin position="310"/>
        <end position="327"/>
    </location>
</feature>
<reference evidence="9 10" key="1">
    <citation type="submission" date="2018-06" db="EMBL/GenBank/DDBJ databases">
        <authorList>
            <person name="Liu Z.-W."/>
        </authorList>
    </citation>
    <scope>NUCLEOTIDE SEQUENCE [LARGE SCALE GENOMIC DNA]</scope>
    <source>
        <strain evidence="9 10">2b14</strain>
    </source>
</reference>
<evidence type="ECO:0000256" key="8">
    <source>
        <dbReference type="SAM" id="Phobius"/>
    </source>
</evidence>
<feature type="transmembrane region" description="Helical" evidence="8">
    <location>
        <begin position="112"/>
        <end position="132"/>
    </location>
</feature>
<comment type="similarity">
    <text evidence="2 7">Belongs to the membrane-bound acyltransferase family.</text>
</comment>
<dbReference type="InterPro" id="IPR024194">
    <property type="entry name" value="Ac/AlaTfrase_AlgI/DltB"/>
</dbReference>
<dbReference type="PANTHER" id="PTHR13285:SF18">
    <property type="entry name" value="PROTEIN-CYSTEINE N-PALMITOYLTRANSFERASE RASP"/>
    <property type="match status" value="1"/>
</dbReference>
<comment type="subcellular location">
    <subcellularLocation>
        <location evidence="1">Cell membrane</location>
        <topology evidence="1">Multi-pass membrane protein</topology>
    </subcellularLocation>
</comment>
<dbReference type="PIRSF" id="PIRSF500217">
    <property type="entry name" value="AlgI"/>
    <property type="match status" value="1"/>
</dbReference>
<evidence type="ECO:0000256" key="6">
    <source>
        <dbReference type="ARBA" id="ARBA00023136"/>
    </source>
</evidence>